<protein>
    <recommendedName>
        <fullName evidence="8">Glycosyltransferase family 25 protein</fullName>
    </recommendedName>
</protein>
<dbReference type="InterPro" id="IPR002654">
    <property type="entry name" value="Glyco_trans_25"/>
</dbReference>
<feature type="region of interest" description="Disordered" evidence="4">
    <location>
        <begin position="392"/>
        <end position="429"/>
    </location>
</feature>
<reference evidence="6" key="1">
    <citation type="journal article" date="2023" name="Genome Biol. Evol.">
        <title>First Whole Genome Sequence and Flow Cytometry Genome Size Data for the Lichen-Forming Fungus Ramalina farinacea (Ascomycota).</title>
        <authorList>
            <person name="Llewellyn T."/>
            <person name="Mian S."/>
            <person name="Hill R."/>
            <person name="Leitch I.J."/>
            <person name="Gaya E."/>
        </authorList>
    </citation>
    <scope>NUCLEOTIDE SEQUENCE</scope>
    <source>
        <strain evidence="6">LIQ254RAFAR</strain>
    </source>
</reference>
<dbReference type="PANTHER" id="PTHR10730:SF53">
    <property type="entry name" value="GLYCOSYLTRANSFERASE 25 FAMILY MEMBER"/>
    <property type="match status" value="1"/>
</dbReference>
<feature type="compositionally biased region" description="Pro residues" evidence="4">
    <location>
        <begin position="208"/>
        <end position="218"/>
    </location>
</feature>
<evidence type="ECO:0000256" key="4">
    <source>
        <dbReference type="SAM" id="MobiDB-lite"/>
    </source>
</evidence>
<keyword evidence="5" id="KW-0732">Signal</keyword>
<feature type="region of interest" description="Disordered" evidence="4">
    <location>
        <begin position="199"/>
        <end position="218"/>
    </location>
</feature>
<dbReference type="PANTHER" id="PTHR10730">
    <property type="entry name" value="PROCOLLAGEN-LYSINE,2-OXOGLUTARATE 5-DIOXYGENASE/GLYCOSYLTRANSFERASE 25 FAMILY MEMBER"/>
    <property type="match status" value="1"/>
</dbReference>
<comment type="caution">
    <text evidence="6">The sequence shown here is derived from an EMBL/GenBank/DDBJ whole genome shotgun (WGS) entry which is preliminary data.</text>
</comment>
<proteinExistence type="inferred from homology"/>
<feature type="signal peptide" evidence="5">
    <location>
        <begin position="1"/>
        <end position="24"/>
    </location>
</feature>
<keyword evidence="3" id="KW-0808">Transferase</keyword>
<evidence type="ECO:0008006" key="8">
    <source>
        <dbReference type="Google" id="ProtNLM"/>
    </source>
</evidence>
<feature type="compositionally biased region" description="Basic and acidic residues" evidence="4">
    <location>
        <begin position="351"/>
        <end position="365"/>
    </location>
</feature>
<evidence type="ECO:0000256" key="3">
    <source>
        <dbReference type="ARBA" id="ARBA00022679"/>
    </source>
</evidence>
<feature type="chain" id="PRO_5041434507" description="Glycosyltransferase family 25 protein" evidence="5">
    <location>
        <begin position="25"/>
        <end position="429"/>
    </location>
</feature>
<comment type="similarity">
    <text evidence="1">Belongs to the glycosyltransferase 25 family.</text>
</comment>
<feature type="region of interest" description="Disordered" evidence="4">
    <location>
        <begin position="38"/>
        <end position="77"/>
    </location>
</feature>
<evidence type="ECO:0000313" key="7">
    <source>
        <dbReference type="Proteomes" id="UP001161017"/>
    </source>
</evidence>
<accession>A0AA43QFT1</accession>
<dbReference type="CDD" id="cd06532">
    <property type="entry name" value="Glyco_transf_25"/>
    <property type="match status" value="1"/>
</dbReference>
<dbReference type="AlphaFoldDB" id="A0AA43QFT1"/>
<evidence type="ECO:0000256" key="1">
    <source>
        <dbReference type="ARBA" id="ARBA00006721"/>
    </source>
</evidence>
<feature type="region of interest" description="Disordered" evidence="4">
    <location>
        <begin position="345"/>
        <end position="365"/>
    </location>
</feature>
<evidence type="ECO:0000256" key="5">
    <source>
        <dbReference type="SAM" id="SignalP"/>
    </source>
</evidence>
<dbReference type="GO" id="GO:0016740">
    <property type="term" value="F:transferase activity"/>
    <property type="evidence" value="ECO:0007669"/>
    <property type="project" value="UniProtKB-KW"/>
</dbReference>
<keyword evidence="7" id="KW-1185">Reference proteome</keyword>
<keyword evidence="2" id="KW-0328">Glycosyltransferase</keyword>
<dbReference type="InterPro" id="IPR050757">
    <property type="entry name" value="Collagen_mod_GT25"/>
</dbReference>
<organism evidence="6 7">
    <name type="scientific">Ramalina farinacea</name>
    <dbReference type="NCBI Taxonomy" id="258253"/>
    <lineage>
        <taxon>Eukaryota</taxon>
        <taxon>Fungi</taxon>
        <taxon>Dikarya</taxon>
        <taxon>Ascomycota</taxon>
        <taxon>Pezizomycotina</taxon>
        <taxon>Lecanoromycetes</taxon>
        <taxon>OSLEUM clade</taxon>
        <taxon>Lecanoromycetidae</taxon>
        <taxon>Lecanorales</taxon>
        <taxon>Lecanorineae</taxon>
        <taxon>Ramalinaceae</taxon>
        <taxon>Ramalina</taxon>
    </lineage>
</organism>
<evidence type="ECO:0000313" key="6">
    <source>
        <dbReference type="EMBL" id="MDI1484882.1"/>
    </source>
</evidence>
<dbReference type="Proteomes" id="UP001161017">
    <property type="component" value="Unassembled WGS sequence"/>
</dbReference>
<dbReference type="EMBL" id="JAPUFD010000001">
    <property type="protein sequence ID" value="MDI1484882.1"/>
    <property type="molecule type" value="Genomic_DNA"/>
</dbReference>
<gene>
    <name evidence="6" type="ORF">OHK93_000016</name>
</gene>
<name>A0AA43QFT1_9LECA</name>
<feature type="compositionally biased region" description="Basic and acidic residues" evidence="4">
    <location>
        <begin position="419"/>
        <end position="429"/>
    </location>
</feature>
<sequence length="429" mass="47457">MPHRSGRIVVFAVFLFALIVYSSFQFGDTEERITRLKAYGPHRPNGGISNPGGGAKQGPSIDKSNTERTPGAGPIQDVRNSTLGFQKVFLINLPERTDKLDAFSLASSLSDFTYDLIPGIHGAEIPDKSLPATQGLPDKQSIRNNQVGCWRAHLNFARRVVNDRLTSALVIEDDADWSLLLKDQLALFAQGAQYILSPKRDSKTASSPPLPLPQTPAPHSPYGDTWDLLWLGHCGTQITPNDTYRFVVENDITVPPTSRLINFGPSNPDLKKEGLSPSSRVVYTASSGLCTYAYALSNKGASKVLQYQNSQIDEFHPIDLGLAKMCKEEDNFHCIGVFPQIIDSHKKRGKSQGDSDIARTTEMEEGEIREKGYTLNVVHSVRCNLDRLVQGEKMQEGQEQEWSQYGADEGPKIEPGGARTREMERENDV</sequence>
<evidence type="ECO:0000256" key="2">
    <source>
        <dbReference type="ARBA" id="ARBA00022676"/>
    </source>
</evidence>